<dbReference type="EMBL" id="CP031264">
    <property type="protein sequence ID" value="AXI76559.1"/>
    <property type="molecule type" value="Genomic_DNA"/>
</dbReference>
<name>A0A345SS54_9ACTN</name>
<dbReference type="Gene3D" id="1.10.3480.10">
    <property type="entry name" value="TorD-like"/>
    <property type="match status" value="1"/>
</dbReference>
<keyword evidence="1" id="KW-0534">Nitrate assimilation</keyword>
<dbReference type="InterPro" id="IPR036411">
    <property type="entry name" value="TorD-like_sf"/>
</dbReference>
<feature type="region of interest" description="Disordered" evidence="2">
    <location>
        <begin position="250"/>
        <end position="270"/>
    </location>
</feature>
<gene>
    <name evidence="3" type="primary">narJ</name>
    <name evidence="3" type="ORF">C7M71_002805</name>
</gene>
<evidence type="ECO:0000313" key="4">
    <source>
        <dbReference type="Proteomes" id="UP000249340"/>
    </source>
</evidence>
<dbReference type="GO" id="GO:0042128">
    <property type="term" value="P:nitrate assimilation"/>
    <property type="evidence" value="ECO:0007669"/>
    <property type="project" value="UniProtKB-KW"/>
</dbReference>
<dbReference type="AlphaFoldDB" id="A0A345SS54"/>
<organism evidence="3 4">
    <name type="scientific">Peterkaempfera bronchialis</name>
    <dbReference type="NCBI Taxonomy" id="2126346"/>
    <lineage>
        <taxon>Bacteria</taxon>
        <taxon>Bacillati</taxon>
        <taxon>Actinomycetota</taxon>
        <taxon>Actinomycetes</taxon>
        <taxon>Kitasatosporales</taxon>
        <taxon>Streptomycetaceae</taxon>
        <taxon>Peterkaempfera</taxon>
    </lineage>
</organism>
<dbReference type="PANTHER" id="PTHR43680:SF2">
    <property type="entry name" value="NITRATE REDUCTASE MOLYBDENUM COFACTOR ASSEMBLY CHAPERONE NARJ"/>
    <property type="match status" value="1"/>
</dbReference>
<dbReference type="SUPFAM" id="SSF89155">
    <property type="entry name" value="TorD-like"/>
    <property type="match status" value="1"/>
</dbReference>
<dbReference type="NCBIfam" id="TIGR00684">
    <property type="entry name" value="narJ"/>
    <property type="match status" value="1"/>
</dbReference>
<dbReference type="GO" id="GO:0051131">
    <property type="term" value="P:chaperone-mediated protein complex assembly"/>
    <property type="evidence" value="ECO:0007669"/>
    <property type="project" value="InterPro"/>
</dbReference>
<feature type="compositionally biased region" description="Polar residues" evidence="2">
    <location>
        <begin position="56"/>
        <end position="70"/>
    </location>
</feature>
<keyword evidence="4" id="KW-1185">Reference proteome</keyword>
<dbReference type="PANTHER" id="PTHR43680">
    <property type="entry name" value="NITRATE REDUCTASE MOLYBDENUM COFACTOR ASSEMBLY CHAPERONE"/>
    <property type="match status" value="1"/>
</dbReference>
<dbReference type="InterPro" id="IPR020945">
    <property type="entry name" value="DMSO/NO3_reduct_chaperone"/>
</dbReference>
<evidence type="ECO:0000256" key="1">
    <source>
        <dbReference type="ARBA" id="ARBA00023063"/>
    </source>
</evidence>
<accession>A0A345SS54</accession>
<evidence type="ECO:0000313" key="3">
    <source>
        <dbReference type="EMBL" id="AXI76559.1"/>
    </source>
</evidence>
<dbReference type="Proteomes" id="UP000249340">
    <property type="component" value="Chromosome"/>
</dbReference>
<evidence type="ECO:0000256" key="2">
    <source>
        <dbReference type="SAM" id="MobiDB-lite"/>
    </source>
</evidence>
<dbReference type="GO" id="GO:0016530">
    <property type="term" value="F:metallochaperone activity"/>
    <property type="evidence" value="ECO:0007669"/>
    <property type="project" value="TreeGrafter"/>
</dbReference>
<feature type="region of interest" description="Disordered" evidence="2">
    <location>
        <begin position="1"/>
        <end position="71"/>
    </location>
</feature>
<proteinExistence type="predicted"/>
<dbReference type="GO" id="GO:0051082">
    <property type="term" value="F:unfolded protein binding"/>
    <property type="evidence" value="ECO:0007669"/>
    <property type="project" value="InterPro"/>
</dbReference>
<protein>
    <submittedName>
        <fullName evidence="3">Nitrate reductase molybdenum cofactor assembly chaperone</fullName>
    </submittedName>
</protein>
<dbReference type="Pfam" id="PF02613">
    <property type="entry name" value="Nitrate_red_del"/>
    <property type="match status" value="1"/>
</dbReference>
<sequence>MENGTTAGQASGHTGQGWPPAAGRLPDRGEVPTGGAARPARPAPPPQVHRLPGQRTPVTPQSSPTRTSGCPEQAAERALLLRLCSLFLQYPDAELAAVRPALAASTANLTATPAAGELVVFARWFDTTDPEDLERHHIDVFDPRRMSSLHLTSYLHGDPRRRGMALLALAQGYRAAGWNTAAGELPDHLPAVLEFAALAGPSTGEAPLRRHRRGLELIRHVLNAVNSPYRHVLAALLTLLPPPTDADLAAPLPPARPGHTLPLLTGEASR</sequence>
<dbReference type="OrthoDB" id="4307003at2"/>
<reference evidence="4" key="1">
    <citation type="submission" date="2018-07" db="EMBL/GenBank/DDBJ databases">
        <title>Streptacidiphilus bronchialis DSM 106435 chromosome.</title>
        <authorList>
            <person name="Batra D."/>
            <person name="Gulvik C.A."/>
        </authorList>
    </citation>
    <scope>NUCLEOTIDE SEQUENCE [LARGE SCALE GENOMIC DNA]</scope>
    <source>
        <strain evidence="4">DSM 106435</strain>
    </source>
</reference>
<dbReference type="InterPro" id="IPR003765">
    <property type="entry name" value="NO3_reductase_chaperone_NarJ"/>
</dbReference>
<feature type="compositionally biased region" description="Polar residues" evidence="2">
    <location>
        <begin position="1"/>
        <end position="13"/>
    </location>
</feature>
<dbReference type="KEGG" id="stri:C7M71_002805"/>